<evidence type="ECO:0000256" key="6">
    <source>
        <dbReference type="ARBA" id="ARBA00022723"/>
    </source>
</evidence>
<evidence type="ECO:0000256" key="11">
    <source>
        <dbReference type="HAMAP-Rule" id="MF_01010"/>
    </source>
</evidence>
<dbReference type="InterPro" id="IPR002792">
    <property type="entry name" value="TRAM_dom"/>
</dbReference>
<evidence type="ECO:0000256" key="9">
    <source>
        <dbReference type="ARBA" id="ARBA00052756"/>
    </source>
</evidence>
<dbReference type="PROSITE" id="PS50926">
    <property type="entry name" value="TRAM"/>
    <property type="match status" value="1"/>
</dbReference>
<keyword evidence="1 11" id="KW-0004">4Fe-4S</keyword>
<accession>A0A9X1ZHX8</accession>
<name>A0A9X1ZHX8_9GAMM</name>
<evidence type="ECO:0000256" key="1">
    <source>
        <dbReference type="ARBA" id="ARBA00022485"/>
    </source>
</evidence>
<dbReference type="GO" id="GO:0051539">
    <property type="term" value="F:4 iron, 4 sulfur cluster binding"/>
    <property type="evidence" value="ECO:0007669"/>
    <property type="project" value="UniProtKB-KW"/>
</dbReference>
<dbReference type="Pfam" id="PF05958">
    <property type="entry name" value="tRNA_U5-meth_tr"/>
    <property type="match status" value="1"/>
</dbReference>
<keyword evidence="4 11" id="KW-0808">Transferase</keyword>
<dbReference type="Gene3D" id="2.40.50.1070">
    <property type="match status" value="1"/>
</dbReference>
<dbReference type="EC" id="2.1.1.190" evidence="11"/>
<feature type="binding site" evidence="11">
    <location>
        <position position="92"/>
    </location>
    <ligand>
        <name>[4Fe-4S] cluster</name>
        <dbReference type="ChEBI" id="CHEBI:49883"/>
    </ligand>
</feature>
<dbReference type="InterPro" id="IPR029063">
    <property type="entry name" value="SAM-dependent_MTases_sf"/>
</dbReference>
<dbReference type="FunFam" id="3.40.50.150:FF:000009">
    <property type="entry name" value="23S rRNA (Uracil(1939)-C(5))-methyltransferase RlmD"/>
    <property type="match status" value="1"/>
</dbReference>
<evidence type="ECO:0000259" key="14">
    <source>
        <dbReference type="PROSITE" id="PS50926"/>
    </source>
</evidence>
<keyword evidence="5 11" id="KW-0949">S-adenosyl-L-methionine</keyword>
<feature type="domain" description="TRAM" evidence="14">
    <location>
        <begin position="12"/>
        <end position="70"/>
    </location>
</feature>
<feature type="binding site" evidence="11 12">
    <location>
        <position position="375"/>
    </location>
    <ligand>
        <name>S-adenosyl-L-methionine</name>
        <dbReference type="ChEBI" id="CHEBI:59789"/>
    </ligand>
</feature>
<dbReference type="GO" id="GO:0005506">
    <property type="term" value="F:iron ion binding"/>
    <property type="evidence" value="ECO:0007669"/>
    <property type="project" value="UniProtKB-UniRule"/>
</dbReference>
<feature type="binding site" evidence="11">
    <location>
        <position position="312"/>
    </location>
    <ligand>
        <name>S-adenosyl-L-methionine</name>
        <dbReference type="ChEBI" id="CHEBI:59789"/>
    </ligand>
</feature>
<dbReference type="EMBL" id="JAKILB010000012">
    <property type="protein sequence ID" value="MCL1140167.1"/>
    <property type="molecule type" value="Genomic_DNA"/>
</dbReference>
<feature type="binding site" evidence="11 12">
    <location>
        <position position="278"/>
    </location>
    <ligand>
        <name>S-adenosyl-L-methionine</name>
        <dbReference type="ChEBI" id="CHEBI:59789"/>
    </ligand>
</feature>
<dbReference type="NCBIfam" id="TIGR00479">
    <property type="entry name" value="rumA"/>
    <property type="match status" value="1"/>
</dbReference>
<sequence length="445" mass="48964">MAQFFKAKPSRSKQLSSKLSLEVTQLDHLGAGIAHHDGKIVFINGALPGETVSVQLTEQKKKFARAKLLKIQKISAERVEAPCPHFAQCGGCDLQHLNLDAQRAHKANTLVDLVAKFAQTQASEICQPLSDNPWHYRRRARLATWYDKSTKHISLGFRASSSSKVVEIQSCAVLAEPLSALIPELAFMLNQLSGKKALGHVELTQADNGNFVVLRVTKILSDKDKARLAEFAAKHQVIVLLQDDDGQCEHVNGAGELPYYRFDDSQVKLDFSPGNFIQVNGKVNQAMVNQAVEWLAPQAGERVLDLFCGIGNFSLPLAVNGAEVIGVEGVPAMVEQARLNAKQSGFDNVSFYHADLSADLSKEPWLGKVDKMLIDPARAGAYESMQSLKKLKPKALVYVSCNPASLARDSEVILKQGYKLKKIGLIDMFPQTHHLESMALFELKN</sequence>
<dbReference type="Proteomes" id="UP001139293">
    <property type="component" value="Unassembled WGS sequence"/>
</dbReference>
<dbReference type="PANTHER" id="PTHR11061:SF49">
    <property type="entry name" value="23S RRNA (URACIL(1939)-C(5))-METHYLTRANSFERASE RLMD"/>
    <property type="match status" value="1"/>
</dbReference>
<feature type="active site" description="Nucleophile" evidence="11 12">
    <location>
        <position position="401"/>
    </location>
</feature>
<keyword evidence="2 11" id="KW-0698">rRNA processing</keyword>
<evidence type="ECO:0000256" key="7">
    <source>
        <dbReference type="ARBA" id="ARBA00023004"/>
    </source>
</evidence>
<dbReference type="CDD" id="cd02440">
    <property type="entry name" value="AdoMet_MTases"/>
    <property type="match status" value="1"/>
</dbReference>
<dbReference type="HAMAP" id="MF_01010">
    <property type="entry name" value="23SrRNA_methyltr_RlmD"/>
    <property type="match status" value="1"/>
</dbReference>
<keyword evidence="7 11" id="KW-0408">Iron</keyword>
<evidence type="ECO:0000256" key="8">
    <source>
        <dbReference type="ARBA" id="ARBA00023014"/>
    </source>
</evidence>
<keyword evidence="16" id="KW-1185">Reference proteome</keyword>
<feature type="binding site" evidence="11">
    <location>
        <position position="83"/>
    </location>
    <ligand>
        <name>[4Fe-4S] cluster</name>
        <dbReference type="ChEBI" id="CHEBI:49883"/>
    </ligand>
</feature>
<comment type="caution">
    <text evidence="15">The sequence shown here is derived from an EMBL/GenBank/DDBJ whole genome shotgun (WGS) entry which is preliminary data.</text>
</comment>
<feature type="binding site" evidence="11">
    <location>
        <position position="89"/>
    </location>
    <ligand>
        <name>[4Fe-4S] cluster</name>
        <dbReference type="ChEBI" id="CHEBI:49883"/>
    </ligand>
</feature>
<keyword evidence="8 11" id="KW-0411">Iron-sulfur</keyword>
<comment type="function">
    <text evidence="10 11">Catalyzes the formation of 5-methyl-uridine at position 1939 (m5U1939) in 23S rRNA.</text>
</comment>
<dbReference type="SUPFAM" id="SSF50249">
    <property type="entry name" value="Nucleic acid-binding proteins"/>
    <property type="match status" value="1"/>
</dbReference>
<reference evidence="15" key="1">
    <citation type="submission" date="2022-01" db="EMBL/GenBank/DDBJ databases">
        <title>Whole genome-based taxonomy of the Shewanellaceae.</title>
        <authorList>
            <person name="Martin-Rodriguez A.J."/>
        </authorList>
    </citation>
    <scope>NUCLEOTIDE SEQUENCE</scope>
    <source>
        <strain evidence="15">KCTC 23973</strain>
    </source>
</reference>
<dbReference type="AlphaFoldDB" id="A0A9X1ZHX8"/>
<dbReference type="InterPro" id="IPR030390">
    <property type="entry name" value="MeTrfase_TrmA_AS"/>
</dbReference>
<keyword evidence="3 11" id="KW-0489">Methyltransferase</keyword>
<feature type="binding site" evidence="11 12">
    <location>
        <position position="307"/>
    </location>
    <ligand>
        <name>S-adenosyl-L-methionine</name>
        <dbReference type="ChEBI" id="CHEBI:59789"/>
    </ligand>
</feature>
<dbReference type="PROSITE" id="PS01231">
    <property type="entry name" value="TRMA_2"/>
    <property type="match status" value="1"/>
</dbReference>
<organism evidence="15 16">
    <name type="scientific">Shewanella pneumatophori</name>
    <dbReference type="NCBI Taxonomy" id="314092"/>
    <lineage>
        <taxon>Bacteria</taxon>
        <taxon>Pseudomonadati</taxon>
        <taxon>Pseudomonadota</taxon>
        <taxon>Gammaproteobacteria</taxon>
        <taxon>Alteromonadales</taxon>
        <taxon>Shewanellaceae</taxon>
        <taxon>Shewanella</taxon>
    </lineage>
</organism>
<feature type="binding site" evidence="11">
    <location>
        <position position="355"/>
    </location>
    <ligand>
        <name>S-adenosyl-L-methionine</name>
        <dbReference type="ChEBI" id="CHEBI:59789"/>
    </ligand>
</feature>
<evidence type="ECO:0000256" key="12">
    <source>
        <dbReference type="PROSITE-ProRule" id="PRU01024"/>
    </source>
</evidence>
<dbReference type="SUPFAM" id="SSF53335">
    <property type="entry name" value="S-adenosyl-L-methionine-dependent methyltransferases"/>
    <property type="match status" value="1"/>
</dbReference>
<dbReference type="Pfam" id="PF01938">
    <property type="entry name" value="TRAM"/>
    <property type="match status" value="1"/>
</dbReference>
<dbReference type="InterPro" id="IPR030391">
    <property type="entry name" value="MeTrfase_TrmA_CS"/>
</dbReference>
<dbReference type="RefSeq" id="WP_248951216.1">
    <property type="nucleotide sequence ID" value="NZ_JAKILB010000012.1"/>
</dbReference>
<proteinExistence type="inferred from homology"/>
<protein>
    <recommendedName>
        <fullName evidence="11">23S rRNA (uracil(1939)-C(5))-methyltransferase RlmD</fullName>
        <ecNumber evidence="11">2.1.1.190</ecNumber>
    </recommendedName>
    <alternativeName>
        <fullName evidence="11">23S rRNA(m5U1939)-methyltransferase</fullName>
    </alternativeName>
</protein>
<evidence type="ECO:0000313" key="15">
    <source>
        <dbReference type="EMBL" id="MCL1140167.1"/>
    </source>
</evidence>
<dbReference type="Gene3D" id="2.40.50.140">
    <property type="entry name" value="Nucleic acid-binding proteins"/>
    <property type="match status" value="1"/>
</dbReference>
<evidence type="ECO:0000313" key="16">
    <source>
        <dbReference type="Proteomes" id="UP001139293"/>
    </source>
</evidence>
<dbReference type="GO" id="GO:0070041">
    <property type="term" value="F:rRNA (uridine-C5-)-methyltransferase activity"/>
    <property type="evidence" value="ECO:0007669"/>
    <property type="project" value="UniProtKB-UniRule"/>
</dbReference>
<comment type="catalytic activity">
    <reaction evidence="9 11">
        <text>uridine(1939) in 23S rRNA + S-adenosyl-L-methionine = 5-methyluridine(1939) in 23S rRNA + S-adenosyl-L-homocysteine + H(+)</text>
        <dbReference type="Rhea" id="RHEA:42908"/>
        <dbReference type="Rhea" id="RHEA-COMP:10278"/>
        <dbReference type="Rhea" id="RHEA-COMP:10279"/>
        <dbReference type="ChEBI" id="CHEBI:15378"/>
        <dbReference type="ChEBI" id="CHEBI:57856"/>
        <dbReference type="ChEBI" id="CHEBI:59789"/>
        <dbReference type="ChEBI" id="CHEBI:65315"/>
        <dbReference type="ChEBI" id="CHEBI:74447"/>
        <dbReference type="EC" id="2.1.1.190"/>
    </reaction>
</comment>
<dbReference type="NCBIfam" id="NF009639">
    <property type="entry name" value="PRK13168.1"/>
    <property type="match status" value="1"/>
</dbReference>
<evidence type="ECO:0000256" key="2">
    <source>
        <dbReference type="ARBA" id="ARBA00022552"/>
    </source>
</evidence>
<dbReference type="FunFam" id="2.40.50.140:FF:000097">
    <property type="entry name" value="23S rRNA (uracil(1939)-C(5))-methyltransferase RlmD"/>
    <property type="match status" value="1"/>
</dbReference>
<gene>
    <name evidence="11 15" type="primary">rlmD</name>
    <name evidence="15" type="ORF">L2740_16590</name>
</gene>
<feature type="binding site" evidence="11">
    <location>
        <position position="171"/>
    </location>
    <ligand>
        <name>[4Fe-4S] cluster</name>
        <dbReference type="ChEBI" id="CHEBI:49883"/>
    </ligand>
</feature>
<feature type="active site" evidence="13">
    <location>
        <position position="401"/>
    </location>
</feature>
<evidence type="ECO:0000256" key="13">
    <source>
        <dbReference type="PROSITE-ProRule" id="PRU10015"/>
    </source>
</evidence>
<dbReference type="Gene3D" id="3.40.50.150">
    <property type="entry name" value="Vaccinia Virus protein VP39"/>
    <property type="match status" value="1"/>
</dbReference>
<dbReference type="InterPro" id="IPR001566">
    <property type="entry name" value="23S_rRNA_MeTrfase_RlmD"/>
</dbReference>
<evidence type="ECO:0000256" key="10">
    <source>
        <dbReference type="ARBA" id="ARBA00059995"/>
    </source>
</evidence>
<dbReference type="PROSITE" id="PS51687">
    <property type="entry name" value="SAM_MT_RNA_M5U"/>
    <property type="match status" value="1"/>
</dbReference>
<comment type="similarity">
    <text evidence="11">Belongs to the class I-like SAM-binding methyltransferase superfamily. RNA M5U methyltransferase family. RlmD subfamily.</text>
</comment>
<evidence type="ECO:0000256" key="3">
    <source>
        <dbReference type="ARBA" id="ARBA00022603"/>
    </source>
</evidence>
<dbReference type="PROSITE" id="PS01230">
    <property type="entry name" value="TRMA_1"/>
    <property type="match status" value="1"/>
</dbReference>
<evidence type="ECO:0000256" key="4">
    <source>
        <dbReference type="ARBA" id="ARBA00022679"/>
    </source>
</evidence>
<dbReference type="InterPro" id="IPR010280">
    <property type="entry name" value="U5_MeTrfase_fam"/>
</dbReference>
<dbReference type="InterPro" id="IPR012340">
    <property type="entry name" value="NA-bd_OB-fold"/>
</dbReference>
<feature type="binding site" evidence="11 12">
    <location>
        <position position="328"/>
    </location>
    <ligand>
        <name>S-adenosyl-L-methionine</name>
        <dbReference type="ChEBI" id="CHEBI:59789"/>
    </ligand>
</feature>
<dbReference type="GO" id="GO:0003723">
    <property type="term" value="F:RNA binding"/>
    <property type="evidence" value="ECO:0007669"/>
    <property type="project" value="InterPro"/>
</dbReference>
<dbReference type="PANTHER" id="PTHR11061">
    <property type="entry name" value="RNA M5U METHYLTRANSFERASE"/>
    <property type="match status" value="1"/>
</dbReference>
<evidence type="ECO:0000256" key="5">
    <source>
        <dbReference type="ARBA" id="ARBA00022691"/>
    </source>
</evidence>
<keyword evidence="6 11" id="KW-0479">Metal-binding</keyword>
<dbReference type="GO" id="GO:0070475">
    <property type="term" value="P:rRNA base methylation"/>
    <property type="evidence" value="ECO:0007669"/>
    <property type="project" value="TreeGrafter"/>
</dbReference>